<proteinExistence type="predicted"/>
<evidence type="ECO:0000313" key="2">
    <source>
        <dbReference type="Proteomes" id="UP000708208"/>
    </source>
</evidence>
<keyword evidence="2" id="KW-1185">Reference proteome</keyword>
<reference evidence="1" key="1">
    <citation type="submission" date="2021-06" db="EMBL/GenBank/DDBJ databases">
        <authorList>
            <person name="Hodson N. C."/>
            <person name="Mongue J. A."/>
            <person name="Jaron S. K."/>
        </authorList>
    </citation>
    <scope>NUCLEOTIDE SEQUENCE</scope>
</reference>
<name>A0A8J2LER7_9HEXA</name>
<dbReference type="AlphaFoldDB" id="A0A8J2LER7"/>
<accession>A0A8J2LER7</accession>
<organism evidence="1 2">
    <name type="scientific">Allacma fusca</name>
    <dbReference type="NCBI Taxonomy" id="39272"/>
    <lineage>
        <taxon>Eukaryota</taxon>
        <taxon>Metazoa</taxon>
        <taxon>Ecdysozoa</taxon>
        <taxon>Arthropoda</taxon>
        <taxon>Hexapoda</taxon>
        <taxon>Collembola</taxon>
        <taxon>Symphypleona</taxon>
        <taxon>Sminthuridae</taxon>
        <taxon>Allacma</taxon>
    </lineage>
</organism>
<sequence length="142" mass="15743">MIGKNIPQNIDVSQALSWNLLKLYSTAEQSVSHGSSASSFEKSDNKPWEVPLRSDWKCFEGHEIEAELVNALAMGGSECRACQCIEGGPIQRAVSKSRVHRHLKNRTTSHGCVSPRSDWKCFEGHEIEDELVDALAMGGSEW</sequence>
<evidence type="ECO:0000313" key="1">
    <source>
        <dbReference type="EMBL" id="CAG7821269.1"/>
    </source>
</evidence>
<comment type="caution">
    <text evidence="1">The sequence shown here is derived from an EMBL/GenBank/DDBJ whole genome shotgun (WGS) entry which is preliminary data.</text>
</comment>
<gene>
    <name evidence="1" type="ORF">AFUS01_LOCUS31618</name>
</gene>
<dbReference type="Proteomes" id="UP000708208">
    <property type="component" value="Unassembled WGS sequence"/>
</dbReference>
<dbReference type="EMBL" id="CAJVCH010505333">
    <property type="protein sequence ID" value="CAG7821269.1"/>
    <property type="molecule type" value="Genomic_DNA"/>
</dbReference>
<protein>
    <submittedName>
        <fullName evidence="1">Uncharacterized protein</fullName>
    </submittedName>
</protein>